<evidence type="ECO:0000256" key="5">
    <source>
        <dbReference type="HAMAP-Rule" id="MF_00149"/>
    </source>
</evidence>
<dbReference type="EMBL" id="CP031395">
    <property type="protein sequence ID" value="QBK05986.1"/>
    <property type="molecule type" value="Genomic_DNA"/>
</dbReference>
<dbReference type="SUPFAM" id="SSF55874">
    <property type="entry name" value="ATPase domain of HSP90 chaperone/DNA topoisomerase II/histidine kinase"/>
    <property type="match status" value="1"/>
</dbReference>
<dbReference type="OrthoDB" id="9763467at2"/>
<dbReference type="InterPro" id="IPR014721">
    <property type="entry name" value="Ribsml_uS5_D2-typ_fold_subgr"/>
</dbReference>
<comment type="similarity">
    <text evidence="1 5">Belongs to the DNA mismatch repair MutL/HexB family.</text>
</comment>
<dbReference type="CDD" id="cd16926">
    <property type="entry name" value="HATPase_MutL-MLH-PMS-like"/>
    <property type="match status" value="1"/>
</dbReference>
<dbReference type="Gene3D" id="3.30.1540.20">
    <property type="entry name" value="MutL, C-terminal domain, dimerisation subdomain"/>
    <property type="match status" value="1"/>
</dbReference>
<gene>
    <name evidence="5" type="primary">mutL</name>
    <name evidence="9" type="ORF">DW355_15765</name>
</gene>
<feature type="compositionally biased region" description="Polar residues" evidence="6">
    <location>
        <begin position="457"/>
        <end position="467"/>
    </location>
</feature>
<dbReference type="Gene3D" id="3.30.565.10">
    <property type="entry name" value="Histidine kinase-like ATPase, C-terminal domain"/>
    <property type="match status" value="1"/>
</dbReference>
<accession>A0A4P6UMM5</accession>
<keyword evidence="3 5" id="KW-0227">DNA damage</keyword>
<dbReference type="NCBIfam" id="TIGR00585">
    <property type="entry name" value="mutl"/>
    <property type="match status" value="1"/>
</dbReference>
<dbReference type="GO" id="GO:0030983">
    <property type="term" value="F:mismatched DNA binding"/>
    <property type="evidence" value="ECO:0007669"/>
    <property type="project" value="InterPro"/>
</dbReference>
<dbReference type="InterPro" id="IPR042121">
    <property type="entry name" value="MutL_C_regsub"/>
</dbReference>
<dbReference type="Pfam" id="PF13589">
    <property type="entry name" value="HATPase_c_3"/>
    <property type="match status" value="1"/>
</dbReference>
<dbReference type="NCBIfam" id="NF000949">
    <property type="entry name" value="PRK00095.1-2"/>
    <property type="match status" value="1"/>
</dbReference>
<dbReference type="InterPro" id="IPR014762">
    <property type="entry name" value="DNA_mismatch_repair_CS"/>
</dbReference>
<keyword evidence="9" id="KW-0540">Nuclease</keyword>
<dbReference type="SUPFAM" id="SSF54211">
    <property type="entry name" value="Ribosomal protein S5 domain 2-like"/>
    <property type="match status" value="1"/>
</dbReference>
<dbReference type="SMART" id="SM00853">
    <property type="entry name" value="MutL_C"/>
    <property type="match status" value="1"/>
</dbReference>
<dbReference type="HAMAP" id="MF_00149">
    <property type="entry name" value="DNA_mis_repair"/>
    <property type="match status" value="1"/>
</dbReference>
<evidence type="ECO:0000259" key="7">
    <source>
        <dbReference type="SMART" id="SM00853"/>
    </source>
</evidence>
<evidence type="ECO:0000313" key="9">
    <source>
        <dbReference type="EMBL" id="QBK05986.1"/>
    </source>
</evidence>
<evidence type="ECO:0000256" key="6">
    <source>
        <dbReference type="SAM" id="MobiDB-lite"/>
    </source>
</evidence>
<feature type="domain" description="DNA mismatch repair protein S5" evidence="8">
    <location>
        <begin position="233"/>
        <end position="356"/>
    </location>
</feature>
<dbReference type="GO" id="GO:0004519">
    <property type="term" value="F:endonuclease activity"/>
    <property type="evidence" value="ECO:0007669"/>
    <property type="project" value="UniProtKB-KW"/>
</dbReference>
<dbReference type="InterPro" id="IPR036890">
    <property type="entry name" value="HATPase_C_sf"/>
</dbReference>
<dbReference type="GO" id="GO:0140664">
    <property type="term" value="F:ATP-dependent DNA damage sensor activity"/>
    <property type="evidence" value="ECO:0007669"/>
    <property type="project" value="InterPro"/>
</dbReference>
<reference evidence="9 10" key="1">
    <citation type="submission" date="2018-07" db="EMBL/GenBank/DDBJ databases">
        <title>Exploring interactions and the metabolic potential of the ultra-small soil bacteria Hylemonella gracilis.</title>
        <authorList>
            <person name="Tyc O."/>
            <person name="Kulkarni P."/>
            <person name="Gawehns F."/>
            <person name="Hundscheid M."/>
            <person name="Zweers H."/>
            <person name="Garbeva P."/>
        </authorList>
    </citation>
    <scope>NUCLEOTIDE SEQUENCE [LARGE SCALE GENOMIC DNA]</scope>
    <source>
        <strain evidence="9 10">NS1</strain>
    </source>
</reference>
<keyword evidence="9" id="KW-0378">Hydrolase</keyword>
<keyword evidence="4 5" id="KW-0234">DNA repair</keyword>
<evidence type="ECO:0000256" key="2">
    <source>
        <dbReference type="ARBA" id="ARBA00021975"/>
    </source>
</evidence>
<dbReference type="SUPFAM" id="SSF118116">
    <property type="entry name" value="DNA mismatch repair protein MutL"/>
    <property type="match status" value="1"/>
</dbReference>
<dbReference type="KEGG" id="hgr:DW355_15765"/>
<feature type="region of interest" description="Disordered" evidence="6">
    <location>
        <begin position="399"/>
        <end position="424"/>
    </location>
</feature>
<dbReference type="InterPro" id="IPR042120">
    <property type="entry name" value="MutL_C_dimsub"/>
</dbReference>
<dbReference type="GO" id="GO:0006298">
    <property type="term" value="P:mismatch repair"/>
    <property type="evidence" value="ECO:0007669"/>
    <property type="project" value="UniProtKB-UniRule"/>
</dbReference>
<dbReference type="RefSeq" id="WP_131281519.1">
    <property type="nucleotide sequence ID" value="NZ_CP031395.1"/>
</dbReference>
<dbReference type="GO" id="GO:0016887">
    <property type="term" value="F:ATP hydrolysis activity"/>
    <property type="evidence" value="ECO:0007669"/>
    <property type="project" value="InterPro"/>
</dbReference>
<sequence>MNAPLPSVPRRPIRELPDELISQIAAGEVVERPASVVRELVDNALDAGATQITVRLLAGGVRLIAVEDDGGGIPPSELAIALKRHATSKIASLQELESVATMGFRGEALAAINSVSELSLLSRSADQATAFMLDGRTGEIQPAARSQGTTVEVKELFFSTPARRKFLKTDATELAHCIDAVRRHALARPEVAFAIWHEGKLVEQWRACGVTPLTQDASADSDTQIDHAFKQRLADVLGEDFITASVTVDYQGRDAGGRAIRVRGRAGVPDTARSRADQQFSYVNGRYVRDKVLTHAARSAYEDVLHGQRQPVYALHIEIDPTRVDVNVHPTKIEVRFRDSREVHQAVRHALEDALAAPRAQAAVAGEIAPAYAQLSASLPPAAPAWTQPAMRFDTPGIETRETAPRSYGAPWTGGRADDTRGGHPIQDLAALWQPSAASATPAVGAPGLDSPDTGAPPSTRNATPGQEGSDWPLGKALAQLQGIYILAENAQGLVIVDMHAAHERIVYERLKQQLDLHTLTSQPLLIPAPFAATPQEVATAEAHADTLASLGMEVSALSPKTLAVRAVPSTLAQGDAVELARGVLAELAELPHGEGARVIERARNEILGTMACHGAVRAHRQLTLAEMNALLRDMEHTERSDQCNHGRPTWRQVTLKDLDALFLRGR</sequence>
<feature type="domain" description="MutL C-terminal dimerisation" evidence="7">
    <location>
        <begin position="477"/>
        <end position="623"/>
    </location>
</feature>
<organism evidence="9 10">
    <name type="scientific">Hylemonella gracilis</name>
    <dbReference type="NCBI Taxonomy" id="80880"/>
    <lineage>
        <taxon>Bacteria</taxon>
        <taxon>Pseudomonadati</taxon>
        <taxon>Pseudomonadota</taxon>
        <taxon>Betaproteobacteria</taxon>
        <taxon>Burkholderiales</taxon>
        <taxon>Comamonadaceae</taxon>
        <taxon>Hylemonella</taxon>
    </lineage>
</organism>
<dbReference type="PANTHER" id="PTHR10073">
    <property type="entry name" value="DNA MISMATCH REPAIR PROTEIN MLH, PMS, MUTL"/>
    <property type="match status" value="1"/>
</dbReference>
<evidence type="ECO:0000259" key="8">
    <source>
        <dbReference type="SMART" id="SM01340"/>
    </source>
</evidence>
<keyword evidence="9" id="KW-0255">Endonuclease</keyword>
<feature type="region of interest" description="Disordered" evidence="6">
    <location>
        <begin position="440"/>
        <end position="471"/>
    </location>
</feature>
<dbReference type="GO" id="GO:0005524">
    <property type="term" value="F:ATP binding"/>
    <property type="evidence" value="ECO:0007669"/>
    <property type="project" value="InterPro"/>
</dbReference>
<dbReference type="FunFam" id="3.30.565.10:FF:000003">
    <property type="entry name" value="DNA mismatch repair endonuclease MutL"/>
    <property type="match status" value="1"/>
</dbReference>
<dbReference type="InterPro" id="IPR038973">
    <property type="entry name" value="MutL/Mlh/Pms-like"/>
</dbReference>
<dbReference type="PROSITE" id="PS00058">
    <property type="entry name" value="DNA_MISMATCH_REPAIR_1"/>
    <property type="match status" value="1"/>
</dbReference>
<dbReference type="CDD" id="cd03482">
    <property type="entry name" value="MutL_Trans_MutL"/>
    <property type="match status" value="1"/>
</dbReference>
<dbReference type="GO" id="GO:0032300">
    <property type="term" value="C:mismatch repair complex"/>
    <property type="evidence" value="ECO:0007669"/>
    <property type="project" value="InterPro"/>
</dbReference>
<dbReference type="Gene3D" id="3.30.230.10">
    <property type="match status" value="1"/>
</dbReference>
<dbReference type="Pfam" id="PF01119">
    <property type="entry name" value="DNA_mis_repair"/>
    <property type="match status" value="1"/>
</dbReference>
<dbReference type="InterPro" id="IPR020568">
    <property type="entry name" value="Ribosomal_Su5_D2-typ_SF"/>
</dbReference>
<dbReference type="Pfam" id="PF08676">
    <property type="entry name" value="MutL_C"/>
    <property type="match status" value="1"/>
</dbReference>
<dbReference type="Proteomes" id="UP000292939">
    <property type="component" value="Chromosome"/>
</dbReference>
<name>A0A4P6UMM5_9BURK</name>
<comment type="function">
    <text evidence="5">This protein is involved in the repair of mismatches in DNA. It is required for dam-dependent methyl-directed DNA mismatch repair. May act as a 'molecular matchmaker', a protein that promotes the formation of a stable complex between two or more DNA-binding proteins in an ATP-dependent manner without itself being part of a final effector complex.</text>
</comment>
<dbReference type="SMART" id="SM01340">
    <property type="entry name" value="DNA_mis_repair"/>
    <property type="match status" value="1"/>
</dbReference>
<dbReference type="InterPro" id="IPR002099">
    <property type="entry name" value="MutL/Mlh/PMS"/>
</dbReference>
<dbReference type="PANTHER" id="PTHR10073:SF12">
    <property type="entry name" value="DNA MISMATCH REPAIR PROTEIN MLH1"/>
    <property type="match status" value="1"/>
</dbReference>
<evidence type="ECO:0000313" key="10">
    <source>
        <dbReference type="Proteomes" id="UP000292939"/>
    </source>
</evidence>
<dbReference type="InterPro" id="IPR014790">
    <property type="entry name" value="MutL_C"/>
</dbReference>
<dbReference type="InterPro" id="IPR037198">
    <property type="entry name" value="MutL_C_sf"/>
</dbReference>
<dbReference type="Gene3D" id="3.30.1370.100">
    <property type="entry name" value="MutL, C-terminal domain, regulatory subdomain"/>
    <property type="match status" value="1"/>
</dbReference>
<protein>
    <recommendedName>
        <fullName evidence="2 5">DNA mismatch repair protein MutL</fullName>
    </recommendedName>
</protein>
<dbReference type="InterPro" id="IPR013507">
    <property type="entry name" value="DNA_mismatch_S5_2-like"/>
</dbReference>
<evidence type="ECO:0000256" key="3">
    <source>
        <dbReference type="ARBA" id="ARBA00022763"/>
    </source>
</evidence>
<evidence type="ECO:0000256" key="4">
    <source>
        <dbReference type="ARBA" id="ARBA00023204"/>
    </source>
</evidence>
<dbReference type="InterPro" id="IPR020667">
    <property type="entry name" value="DNA_mismatch_repair_MutL"/>
</dbReference>
<evidence type="ECO:0000256" key="1">
    <source>
        <dbReference type="ARBA" id="ARBA00006082"/>
    </source>
</evidence>
<proteinExistence type="inferred from homology"/>
<dbReference type="AlphaFoldDB" id="A0A4P6UMM5"/>